<comment type="caution">
    <text evidence="3">The sequence shown here is derived from an EMBL/GenBank/DDBJ whole genome shotgun (WGS) entry which is preliminary data.</text>
</comment>
<keyword evidence="4" id="KW-1185">Reference proteome</keyword>
<evidence type="ECO:0000313" key="3">
    <source>
        <dbReference type="EMBL" id="GAA1699004.1"/>
    </source>
</evidence>
<feature type="chain" id="PRO_5046412740" description="F5/8 type C domain-containing protein" evidence="1">
    <location>
        <begin position="29"/>
        <end position="1066"/>
    </location>
</feature>
<dbReference type="InterPro" id="IPR025150">
    <property type="entry name" value="GH123_cat"/>
</dbReference>
<feature type="domain" description="F5/8 type C" evidence="2">
    <location>
        <begin position="763"/>
        <end position="919"/>
    </location>
</feature>
<feature type="signal peptide" evidence="1">
    <location>
        <begin position="1"/>
        <end position="28"/>
    </location>
</feature>
<dbReference type="PANTHER" id="PTHR46306">
    <property type="entry name" value="BTB/POZ DOMAIN-CONTAINING PROTEIN 9"/>
    <property type="match status" value="1"/>
</dbReference>
<dbReference type="InterPro" id="IPR010496">
    <property type="entry name" value="AL/BT2_dom"/>
</dbReference>
<dbReference type="PANTHER" id="PTHR46306:SF1">
    <property type="entry name" value="BTB_POZ DOMAIN-CONTAINING PROTEIN 9"/>
    <property type="match status" value="1"/>
</dbReference>
<dbReference type="EMBL" id="BAAANF010000017">
    <property type="protein sequence ID" value="GAA1699004.1"/>
    <property type="molecule type" value="Genomic_DNA"/>
</dbReference>
<dbReference type="Proteomes" id="UP001500280">
    <property type="component" value="Unassembled WGS sequence"/>
</dbReference>
<protein>
    <recommendedName>
        <fullName evidence="2">F5/8 type C domain-containing protein</fullName>
    </recommendedName>
</protein>
<keyword evidence="1" id="KW-0732">Signal</keyword>
<name>A0ABN2I5G0_9ACTN</name>
<dbReference type="InterPro" id="IPR008979">
    <property type="entry name" value="Galactose-bd-like_sf"/>
</dbReference>
<reference evidence="3 4" key="1">
    <citation type="journal article" date="2019" name="Int. J. Syst. Evol. Microbiol.">
        <title>The Global Catalogue of Microorganisms (GCM) 10K type strain sequencing project: providing services to taxonomists for standard genome sequencing and annotation.</title>
        <authorList>
            <consortium name="The Broad Institute Genomics Platform"/>
            <consortium name="The Broad Institute Genome Sequencing Center for Infectious Disease"/>
            <person name="Wu L."/>
            <person name="Ma J."/>
        </authorList>
    </citation>
    <scope>NUCLEOTIDE SEQUENCE [LARGE SCALE GENOMIC DNA]</scope>
    <source>
        <strain evidence="3 4">JCM 14307</strain>
    </source>
</reference>
<dbReference type="PROSITE" id="PS50022">
    <property type="entry name" value="FA58C_3"/>
    <property type="match status" value="2"/>
</dbReference>
<evidence type="ECO:0000259" key="2">
    <source>
        <dbReference type="PROSITE" id="PS50022"/>
    </source>
</evidence>
<sequence>MKSPGLLTAVGCVALGLVAAQQTLPASAAAPVVWVVNNADHVFSSSTRPAGAPATVELDAARGEAEGAQILIRPDSRLTGVQLGAAQALTGPGGAQLPAGAITVRRQYNHPRILVKEGDANLQDGQLPPDGSRNYYDALVDNTAVEVAANYTQAFHYGVTIPAGQAPGVYTGSIAVRNSAGDITVPVRLTVHNVTVPPANQSAFKMNNWFTSVGWDYTGTERAIPFQYDDAAPYSANWWRVIASFARMQAKQRNNVVYADFQALLIRGTTIDANGNYNFDWTNFDRFVQLFVDAGAMQYLYTPTLLESSPDAAHPKLEMLKNVDGVTTKVLVEPNTSESTAYLKKVFPALKAHLDAKGWTDKFYMSALDEPTHPNQAVAARWLYEVYDDYFPKPLTNEAHGYTFLPDAAENITTMTPYTENYEDHAGYWQKARRDGKELWLYTCIVPQHRHMNRLIGEPLAKTRLLPWLVWKIGGQGFLHWGWNYWHRSTGDNNRPYNTFDEDQTGDNYIVRPNKAAYDVYDSIRGEAQRDGQEDFELLSLLAKTKPRTAQAIAESLITDFSVYDRAGATVTNRHQQLLKAIASTAPDDNAVTPLADDFSAGSDNFRFGVNREPGKPAGQWSVQNGELVQSYVGDWIVGSAAVEGRRYRDAVVDADVRITATGGNEANWAGLTLRSINGTDYQTGYLAAIRNNGELFLYRGDKELAKIAVPGYQAGQWTHLRLIAEGTKIRVYAGNSPAALITVTDDSYAEGSVGLVTGGTAARFDNLRINPGTNPAAGGTVTASSSYESDGWSKAALADGNRGSSSLSNGWSSDANVSVNHTETVTVDLGKAVPAGRVDLFPRTDTAAGFPVDYIVEISTDGSAWTKVADRTGAAQVPQSADFAAQQVRYVRVTGTNLRKDPFGAYRMQLAEVEVAGGNYAAGRPVTTTTSSEYLDNGWRRSALTDGITTSNLGYSMGWSSEVGPADGTASATVDLGGATRISQVTLAPRTDLKAGFPMDYAIQVSPDGTTWTTVASRTAQPQPLEPVELTFASTTTRYVRVAGTKLDPGPSNEYRMQLAELTVR</sequence>
<accession>A0ABN2I5G0</accession>
<dbReference type="Pfam" id="PF00754">
    <property type="entry name" value="F5_F8_type_C"/>
    <property type="match status" value="2"/>
</dbReference>
<proteinExistence type="predicted"/>
<dbReference type="InterPro" id="IPR052407">
    <property type="entry name" value="BTB_POZ_domain_cont_9"/>
</dbReference>
<dbReference type="Pfam" id="PF06439">
    <property type="entry name" value="3keto-disac_hyd"/>
    <property type="match status" value="1"/>
</dbReference>
<evidence type="ECO:0000256" key="1">
    <source>
        <dbReference type="SAM" id="SignalP"/>
    </source>
</evidence>
<dbReference type="Gene3D" id="2.60.120.560">
    <property type="entry name" value="Exo-inulinase, domain 1"/>
    <property type="match status" value="1"/>
</dbReference>
<evidence type="ECO:0000313" key="4">
    <source>
        <dbReference type="Proteomes" id="UP001500280"/>
    </source>
</evidence>
<dbReference type="Gene3D" id="2.60.120.260">
    <property type="entry name" value="Galactose-binding domain-like"/>
    <property type="match status" value="2"/>
</dbReference>
<organism evidence="3 4">
    <name type="scientific">Kribbella yunnanensis</name>
    <dbReference type="NCBI Taxonomy" id="190194"/>
    <lineage>
        <taxon>Bacteria</taxon>
        <taxon>Bacillati</taxon>
        <taxon>Actinomycetota</taxon>
        <taxon>Actinomycetes</taxon>
        <taxon>Propionibacteriales</taxon>
        <taxon>Kribbellaceae</taxon>
        <taxon>Kribbella</taxon>
    </lineage>
</organism>
<dbReference type="RefSeq" id="WP_344157160.1">
    <property type="nucleotide sequence ID" value="NZ_BAAANF010000017.1"/>
</dbReference>
<dbReference type="Pfam" id="PF13320">
    <property type="entry name" value="GH123_cat"/>
    <property type="match status" value="1"/>
</dbReference>
<dbReference type="InterPro" id="IPR000421">
    <property type="entry name" value="FA58C"/>
</dbReference>
<gene>
    <name evidence="3" type="ORF">GCM10009745_51880</name>
</gene>
<dbReference type="SUPFAM" id="SSF49785">
    <property type="entry name" value="Galactose-binding domain-like"/>
    <property type="match status" value="2"/>
</dbReference>
<feature type="domain" description="F5/8 type C" evidence="2">
    <location>
        <begin position="960"/>
        <end position="1063"/>
    </location>
</feature>